<proteinExistence type="predicted"/>
<name>A0ACB8BR01_9AGAM</name>
<evidence type="ECO:0000313" key="1">
    <source>
        <dbReference type="EMBL" id="KAH7927678.1"/>
    </source>
</evidence>
<gene>
    <name evidence="1" type="ORF">BV22DRAFT_1127245</name>
</gene>
<sequence>MATFQPDLVIGPLELGTVVTSVLFGCAIIQAYVYYSKFTADRWIIKAMVATMIALEAAHLACLADSLWVMTITTYGYPGKLVVLPYSGDLLIIFSAIISCCVQVFFIYRLYKLSGSTVLPLICLGMSAVFTIPGFIIAAAACRMTSVVQFEIEQFRAITTSLVAGAACDVMITTVLTYHLVKIRKSSFVQTTAKSMDLLILYTIETGLAPSVFALVTVACFLTMSQNYIWIGTYVVLANVYANSLLAALNSRSVFRNRSPDEHIELGSRLSRSHTSSMPKLKEAIIINVTQSVICENDGDDQQRGARPSGQPVVV</sequence>
<comment type="caution">
    <text evidence="1">The sequence shown here is derived from an EMBL/GenBank/DDBJ whole genome shotgun (WGS) entry which is preliminary data.</text>
</comment>
<organism evidence="1 2">
    <name type="scientific">Leucogyrophana mollusca</name>
    <dbReference type="NCBI Taxonomy" id="85980"/>
    <lineage>
        <taxon>Eukaryota</taxon>
        <taxon>Fungi</taxon>
        <taxon>Dikarya</taxon>
        <taxon>Basidiomycota</taxon>
        <taxon>Agaricomycotina</taxon>
        <taxon>Agaricomycetes</taxon>
        <taxon>Agaricomycetidae</taxon>
        <taxon>Boletales</taxon>
        <taxon>Boletales incertae sedis</taxon>
        <taxon>Leucogyrophana</taxon>
    </lineage>
</organism>
<reference evidence="1" key="1">
    <citation type="journal article" date="2021" name="New Phytol.">
        <title>Evolutionary innovations through gain and loss of genes in the ectomycorrhizal Boletales.</title>
        <authorList>
            <person name="Wu G."/>
            <person name="Miyauchi S."/>
            <person name="Morin E."/>
            <person name="Kuo A."/>
            <person name="Drula E."/>
            <person name="Varga T."/>
            <person name="Kohler A."/>
            <person name="Feng B."/>
            <person name="Cao Y."/>
            <person name="Lipzen A."/>
            <person name="Daum C."/>
            <person name="Hundley H."/>
            <person name="Pangilinan J."/>
            <person name="Johnson J."/>
            <person name="Barry K."/>
            <person name="LaButti K."/>
            <person name="Ng V."/>
            <person name="Ahrendt S."/>
            <person name="Min B."/>
            <person name="Choi I.G."/>
            <person name="Park H."/>
            <person name="Plett J.M."/>
            <person name="Magnuson J."/>
            <person name="Spatafora J.W."/>
            <person name="Nagy L.G."/>
            <person name="Henrissat B."/>
            <person name="Grigoriev I.V."/>
            <person name="Yang Z.L."/>
            <person name="Xu J."/>
            <person name="Martin F.M."/>
        </authorList>
    </citation>
    <scope>NUCLEOTIDE SEQUENCE</scope>
    <source>
        <strain evidence="1">KUC20120723A-06</strain>
    </source>
</reference>
<dbReference type="Proteomes" id="UP000790709">
    <property type="component" value="Unassembled WGS sequence"/>
</dbReference>
<dbReference type="EMBL" id="MU266363">
    <property type="protein sequence ID" value="KAH7927678.1"/>
    <property type="molecule type" value="Genomic_DNA"/>
</dbReference>
<keyword evidence="2" id="KW-1185">Reference proteome</keyword>
<evidence type="ECO:0000313" key="2">
    <source>
        <dbReference type="Proteomes" id="UP000790709"/>
    </source>
</evidence>
<accession>A0ACB8BR01</accession>
<protein>
    <submittedName>
        <fullName evidence="1">Uncharacterized protein</fullName>
    </submittedName>
</protein>